<dbReference type="OrthoDB" id="893795at2"/>
<dbReference type="AlphaFoldDB" id="A0A1H9Z8R5"/>
<organism evidence="2 3">
    <name type="scientific">Hymenobacter actinosclerus</name>
    <dbReference type="NCBI Taxonomy" id="82805"/>
    <lineage>
        <taxon>Bacteria</taxon>
        <taxon>Pseudomonadati</taxon>
        <taxon>Bacteroidota</taxon>
        <taxon>Cytophagia</taxon>
        <taxon>Cytophagales</taxon>
        <taxon>Hymenobacteraceae</taxon>
        <taxon>Hymenobacter</taxon>
    </lineage>
</organism>
<evidence type="ECO:0000256" key="1">
    <source>
        <dbReference type="SAM" id="Phobius"/>
    </source>
</evidence>
<evidence type="ECO:0000313" key="2">
    <source>
        <dbReference type="EMBL" id="SES77942.1"/>
    </source>
</evidence>
<reference evidence="3" key="1">
    <citation type="submission" date="2016-10" db="EMBL/GenBank/DDBJ databases">
        <authorList>
            <person name="Varghese N."/>
            <person name="Submissions S."/>
        </authorList>
    </citation>
    <scope>NUCLEOTIDE SEQUENCE [LARGE SCALE GENOMIC DNA]</scope>
    <source>
        <strain evidence="3">DSM 15310</strain>
    </source>
</reference>
<feature type="transmembrane region" description="Helical" evidence="1">
    <location>
        <begin position="99"/>
        <end position="121"/>
    </location>
</feature>
<dbReference type="Proteomes" id="UP000198697">
    <property type="component" value="Unassembled WGS sequence"/>
</dbReference>
<dbReference type="EMBL" id="FOHS01000001">
    <property type="protein sequence ID" value="SES77942.1"/>
    <property type="molecule type" value="Genomic_DNA"/>
</dbReference>
<protein>
    <submittedName>
        <fullName evidence="2">Uncharacterized protein</fullName>
    </submittedName>
</protein>
<gene>
    <name evidence="2" type="ORF">SAMN04487998_0238</name>
</gene>
<sequence length="135" mass="15567">MKSFLKPYLLFSLLVGFVLYALYSQFGPRVIHPFTVYTFAFFFVLTLVLYRMMERLLRADADNFLVAYFGAMVARLLLSLTLVLVYLLRGGGQEGPARWAFLGSFFVLYFLFAGFEVWAVLSNLRPFSKRGEITK</sequence>
<proteinExistence type="predicted"/>
<keyword evidence="1" id="KW-0812">Transmembrane</keyword>
<dbReference type="RefSeq" id="WP_092767466.1">
    <property type="nucleotide sequence ID" value="NZ_FOHS01000001.1"/>
</dbReference>
<accession>A0A1H9Z8R5</accession>
<feature type="transmembrane region" description="Helical" evidence="1">
    <location>
        <begin position="65"/>
        <end position="87"/>
    </location>
</feature>
<name>A0A1H9Z8R5_9BACT</name>
<keyword evidence="1" id="KW-1133">Transmembrane helix</keyword>
<keyword evidence="1" id="KW-0472">Membrane</keyword>
<feature type="transmembrane region" description="Helical" evidence="1">
    <location>
        <begin position="34"/>
        <end position="53"/>
    </location>
</feature>
<keyword evidence="3" id="KW-1185">Reference proteome</keyword>
<dbReference type="STRING" id="82805.SAMN04487998_0238"/>
<evidence type="ECO:0000313" key="3">
    <source>
        <dbReference type="Proteomes" id="UP000198697"/>
    </source>
</evidence>